<dbReference type="GeneID" id="36566970"/>
<dbReference type="OrthoDB" id="2350934at2759"/>
<protein>
    <recommendedName>
        <fullName evidence="4">Myb-like domain-containing protein</fullName>
    </recommendedName>
</protein>
<reference evidence="2 3" key="1">
    <citation type="submission" date="2018-03" db="EMBL/GenBank/DDBJ databases">
        <title>Candida pseudohaemulonii genome assembly and annotation.</title>
        <authorList>
            <person name="Munoz J.F."/>
            <person name="Gade L.G."/>
            <person name="Chow N.A."/>
            <person name="Litvintseva A.P."/>
            <person name="Loparev V.N."/>
            <person name="Cuomo C.A."/>
        </authorList>
    </citation>
    <scope>NUCLEOTIDE SEQUENCE [LARGE SCALE GENOMIC DNA]</scope>
    <source>
        <strain evidence="2 3">B12108</strain>
    </source>
</reference>
<dbReference type="STRING" id="418784.A0A2P7YMI2"/>
<organism evidence="2 3">
    <name type="scientific">Candidozyma pseudohaemuli</name>
    <dbReference type="NCBI Taxonomy" id="418784"/>
    <lineage>
        <taxon>Eukaryota</taxon>
        <taxon>Fungi</taxon>
        <taxon>Dikarya</taxon>
        <taxon>Ascomycota</taxon>
        <taxon>Saccharomycotina</taxon>
        <taxon>Pichiomycetes</taxon>
        <taxon>Metschnikowiaceae</taxon>
        <taxon>Candidozyma</taxon>
    </lineage>
</organism>
<dbReference type="RefSeq" id="XP_024713006.1">
    <property type="nucleotide sequence ID" value="XM_024858919.1"/>
</dbReference>
<feature type="region of interest" description="Disordered" evidence="1">
    <location>
        <begin position="1"/>
        <end position="45"/>
    </location>
</feature>
<evidence type="ECO:0008006" key="4">
    <source>
        <dbReference type="Google" id="ProtNLM"/>
    </source>
</evidence>
<proteinExistence type="predicted"/>
<dbReference type="VEuPathDB" id="FungiDB:C7M61_003582"/>
<evidence type="ECO:0000313" key="3">
    <source>
        <dbReference type="Proteomes" id="UP000241107"/>
    </source>
</evidence>
<accession>A0A2P7YMI2</accession>
<evidence type="ECO:0000313" key="2">
    <source>
        <dbReference type="EMBL" id="PSK37155.1"/>
    </source>
</evidence>
<dbReference type="AlphaFoldDB" id="A0A2P7YMI2"/>
<evidence type="ECO:0000256" key="1">
    <source>
        <dbReference type="SAM" id="MobiDB-lite"/>
    </source>
</evidence>
<gene>
    <name evidence="2" type="ORF">C7M61_003582</name>
</gene>
<dbReference type="EMBL" id="PYFQ01000009">
    <property type="protein sequence ID" value="PSK37155.1"/>
    <property type="molecule type" value="Genomic_DNA"/>
</dbReference>
<comment type="caution">
    <text evidence="2">The sequence shown here is derived from an EMBL/GenBank/DDBJ whole genome shotgun (WGS) entry which is preliminary data.</text>
</comment>
<dbReference type="Proteomes" id="UP000241107">
    <property type="component" value="Unassembled WGS sequence"/>
</dbReference>
<name>A0A2P7YMI2_9ASCO</name>
<keyword evidence="3" id="KW-1185">Reference proteome</keyword>
<sequence length="251" mass="29480">MSQPSNPQHVFPEEWLPDTRRQYFPEPRQLGYPHPQPSPSFLQYQPPLPLQPYAYEETLWKHEYEEPIKAREHRKETDSTIIERIQLLLPAPPLAKAPLRPEPLTSQSPRRAKRKLKFTREQDQLILSLKRQGRLWVEIANITNVGSYLAARNRYQVIVGQQGLNHLLLWTPESKQCLQRLLDAGELCKWDYIAQRLSRSTGKHFTLKMCRDFARFLLFSDPESLGVTQKTVQELEKEHELTNKLLRQAVL</sequence>